<reference evidence="1 2" key="1">
    <citation type="journal article" date="2019" name="Emerg. Microbes Infect.">
        <title>Comprehensive subspecies identification of 175 nontuberculous mycobacteria species based on 7547 genomic profiles.</title>
        <authorList>
            <person name="Matsumoto Y."/>
            <person name="Kinjo T."/>
            <person name="Motooka D."/>
            <person name="Nabeya D."/>
            <person name="Jung N."/>
            <person name="Uechi K."/>
            <person name="Horii T."/>
            <person name="Iida T."/>
            <person name="Fujita J."/>
            <person name="Nakamura S."/>
        </authorList>
    </citation>
    <scope>NUCLEOTIDE SEQUENCE [LARGE SCALE GENOMIC DNA]</scope>
    <source>
        <strain evidence="1 2">JCM 15657</strain>
    </source>
</reference>
<sequence length="81" mass="9126">MMVGRVMLAGYCRTPMLSMTSVCRHLAPMHPVPADHCRRPTVPMTSARRHLAPMHPVPVDHYRMLTLLVENPLAANASRLR</sequence>
<dbReference type="Proteomes" id="UP000466396">
    <property type="component" value="Chromosome"/>
</dbReference>
<dbReference type="EMBL" id="AP022581">
    <property type="protein sequence ID" value="BBX96775.1"/>
    <property type="molecule type" value="Genomic_DNA"/>
</dbReference>
<name>A0A7I7NJH2_9MYCO</name>
<keyword evidence="2" id="KW-1185">Reference proteome</keyword>
<evidence type="ECO:0000313" key="1">
    <source>
        <dbReference type="EMBL" id="BBX96775.1"/>
    </source>
</evidence>
<dbReference type="KEGG" id="mlj:MLAC_20690"/>
<dbReference type="AlphaFoldDB" id="A0A7I7NJH2"/>
<protein>
    <submittedName>
        <fullName evidence="1">Uncharacterized protein</fullName>
    </submittedName>
</protein>
<evidence type="ECO:0000313" key="2">
    <source>
        <dbReference type="Proteomes" id="UP000466396"/>
    </source>
</evidence>
<accession>A0A7I7NJH2</accession>
<organism evidence="1 2">
    <name type="scientific">Mycobacterium lacus</name>
    <dbReference type="NCBI Taxonomy" id="169765"/>
    <lineage>
        <taxon>Bacteria</taxon>
        <taxon>Bacillati</taxon>
        <taxon>Actinomycetota</taxon>
        <taxon>Actinomycetes</taxon>
        <taxon>Mycobacteriales</taxon>
        <taxon>Mycobacteriaceae</taxon>
        <taxon>Mycobacterium</taxon>
    </lineage>
</organism>
<gene>
    <name evidence="1" type="ORF">MLAC_20690</name>
</gene>
<proteinExistence type="predicted"/>